<sequence length="124" mass="13872">MKIFTHVLLALRAVRPVAAGIARALREDPQTFTFGRARGQAFTWATHCSGVWAVMHFPPPARGVLPVIRVVNREGRPTVVLSKLETLLIALAWPETWEPRRDTGKQFDPDATGVQYRLTGLRES</sequence>
<dbReference type="EMBL" id="QJJV01000049">
    <property type="protein sequence ID" value="PXX03453.1"/>
    <property type="molecule type" value="Genomic_DNA"/>
</dbReference>
<organism evidence="1 2">
    <name type="scientific">Paraburkholderia tropica</name>
    <dbReference type="NCBI Taxonomy" id="92647"/>
    <lineage>
        <taxon>Bacteria</taxon>
        <taxon>Pseudomonadati</taxon>
        <taxon>Pseudomonadota</taxon>
        <taxon>Betaproteobacteria</taxon>
        <taxon>Burkholderiales</taxon>
        <taxon>Burkholderiaceae</taxon>
        <taxon>Paraburkholderia</taxon>
    </lineage>
</organism>
<name>A0ABX5MBK3_9BURK</name>
<reference evidence="1 2" key="1">
    <citation type="submission" date="2018-05" db="EMBL/GenBank/DDBJ databases">
        <title>Genomic Encyclopedia of Type Strains, Phase IV (KMG-V): Genome sequencing to study the core and pangenomes of soil and plant-associated prokaryotes.</title>
        <authorList>
            <person name="Whitman W."/>
        </authorList>
    </citation>
    <scope>NUCLEOTIDE SEQUENCE [LARGE SCALE GENOMIC DNA]</scope>
    <source>
        <strain evidence="1 2">SIr-6563</strain>
    </source>
</reference>
<evidence type="ECO:0000313" key="2">
    <source>
        <dbReference type="Proteomes" id="UP000247515"/>
    </source>
</evidence>
<accession>A0ABX5MBK3</accession>
<dbReference type="GeneID" id="61308428"/>
<proteinExistence type="predicted"/>
<dbReference type="Proteomes" id="UP000247515">
    <property type="component" value="Unassembled WGS sequence"/>
</dbReference>
<evidence type="ECO:0000313" key="1">
    <source>
        <dbReference type="EMBL" id="PXX03453.1"/>
    </source>
</evidence>
<comment type="caution">
    <text evidence="1">The sequence shown here is derived from an EMBL/GenBank/DDBJ whole genome shotgun (WGS) entry which is preliminary data.</text>
</comment>
<dbReference type="RefSeq" id="WP_110330016.1">
    <property type="nucleotide sequence ID" value="NZ_CP049138.1"/>
</dbReference>
<protein>
    <submittedName>
        <fullName evidence="1">Uncharacterized protein</fullName>
    </submittedName>
</protein>
<keyword evidence="2" id="KW-1185">Reference proteome</keyword>
<gene>
    <name evidence="1" type="ORF">C7400_1494</name>
</gene>